<dbReference type="EMBL" id="WNDV01000024">
    <property type="protein sequence ID" value="KAF1034163.1"/>
    <property type="molecule type" value="Genomic_DNA"/>
</dbReference>
<organism evidence="2 3">
    <name type="scientific">Burkholderia lata (strain ATCC 17760 / DSM 23089 / LMG 22485 / NCIMB 9086 / R18194 / 383)</name>
    <dbReference type="NCBI Taxonomy" id="482957"/>
    <lineage>
        <taxon>Bacteria</taxon>
        <taxon>Pseudomonadati</taxon>
        <taxon>Pseudomonadota</taxon>
        <taxon>Betaproteobacteria</taxon>
        <taxon>Burkholderiales</taxon>
        <taxon>Burkholderiaceae</taxon>
        <taxon>Burkholderia</taxon>
        <taxon>Burkholderia cepacia complex</taxon>
    </lineage>
</organism>
<accession>A0A833UY68</accession>
<name>A0A833UY68_BURL3</name>
<dbReference type="RefSeq" id="WP_278649922.1">
    <property type="nucleotide sequence ID" value="NZ_WNDV01000024.1"/>
</dbReference>
<dbReference type="Gene3D" id="1.10.30.50">
    <property type="match status" value="1"/>
</dbReference>
<evidence type="ECO:0000259" key="1">
    <source>
        <dbReference type="SMART" id="SM00507"/>
    </source>
</evidence>
<dbReference type="Pfam" id="PF26348">
    <property type="entry name" value="SRA_ScoMcrA"/>
    <property type="match status" value="1"/>
</dbReference>
<dbReference type="Proteomes" id="UP000467522">
    <property type="component" value="Unassembled WGS sequence"/>
</dbReference>
<evidence type="ECO:0000313" key="3">
    <source>
        <dbReference type="Proteomes" id="UP000467522"/>
    </source>
</evidence>
<gene>
    <name evidence="2" type="ORF">GAK33_05749</name>
</gene>
<protein>
    <recommendedName>
        <fullName evidence="1">HNH nuclease domain-containing protein</fullName>
    </recommendedName>
</protein>
<dbReference type="SMART" id="SM00507">
    <property type="entry name" value="HNHc"/>
    <property type="match status" value="1"/>
</dbReference>
<dbReference type="InterPro" id="IPR003615">
    <property type="entry name" value="HNH_nuc"/>
</dbReference>
<feature type="domain" description="HNH nuclease" evidence="1">
    <location>
        <begin position="279"/>
        <end position="339"/>
    </location>
</feature>
<comment type="caution">
    <text evidence="2">The sequence shown here is derived from an EMBL/GenBank/DDBJ whole genome shotgun (WGS) entry which is preliminary data.</text>
</comment>
<proteinExistence type="predicted"/>
<dbReference type="InterPro" id="IPR058712">
    <property type="entry name" value="SRA_ScoMcrA"/>
</dbReference>
<sequence length="372" mass="41358">MAKFDAHLRPQPEWLGWEDKASQKFAIEALGKLYPPRQIVSMATGVPVAKFTGGNQTNSYLKSLSFHVIRLRGTEPQVGEIPTFLVGQKYRRSEDVTGKYGGSGQSGIAPSNLSKAVFLFTGDSGEQYGYADRFDESNCFLYTGEGQIGDMTMTRGNLAITRHAHDGRALHVFETTGKGKPCIYRGEFAYSSHFIERGSDKNGDDRNVIIFRLFPVSNTLLTELGEEAEVENGIPAIDSPASASDLRTLRTAAIEACQIQQAIADPKEAVRITYQRSVKVKRYVLERAQGKCELCAEPAPFNRKSDGTPYLEPHHINRLSDGGLDHPLYVGAICPTCHRRIHCGEDGQIWNEKLRNIVVEREEKIQGKHARE</sequence>
<reference evidence="3" key="1">
    <citation type="journal article" date="2020" name="MBio">
        <title>Horizontal gene transfer to a defensive symbiont with a reduced genome amongst a multipartite beetle microbiome.</title>
        <authorList>
            <person name="Waterworth S.C."/>
            <person name="Florez L.V."/>
            <person name="Rees E.R."/>
            <person name="Hertweck C."/>
            <person name="Kaltenpoth M."/>
            <person name="Kwan J.C."/>
        </authorList>
    </citation>
    <scope>NUCLEOTIDE SEQUENCE [LARGE SCALE GENOMIC DNA]</scope>
</reference>
<dbReference type="CDD" id="cd00085">
    <property type="entry name" value="HNHc"/>
    <property type="match status" value="1"/>
</dbReference>
<dbReference type="AlphaFoldDB" id="A0A833UY68"/>
<evidence type="ECO:0000313" key="2">
    <source>
        <dbReference type="EMBL" id="KAF1034163.1"/>
    </source>
</evidence>